<dbReference type="GO" id="GO:0003700">
    <property type="term" value="F:DNA-binding transcription factor activity"/>
    <property type="evidence" value="ECO:0007669"/>
    <property type="project" value="InterPro"/>
</dbReference>
<evidence type="ECO:0000313" key="2">
    <source>
        <dbReference type="EMBL" id="KJV07474.1"/>
    </source>
</evidence>
<dbReference type="OrthoDB" id="9801127at2"/>
<accession>A0A0F3IPE8</accession>
<dbReference type="RefSeq" id="WP_045778321.1">
    <property type="nucleotide sequence ID" value="NZ_LAJX01000035.1"/>
</dbReference>
<protein>
    <recommendedName>
        <fullName evidence="4">Ferric uptake regulation protein</fullName>
    </recommendedName>
</protein>
<feature type="binding site" evidence="1">
    <location>
        <position position="108"/>
    </location>
    <ligand>
        <name>Zn(2+)</name>
        <dbReference type="ChEBI" id="CHEBI:29105"/>
    </ligand>
</feature>
<keyword evidence="1" id="KW-0862">Zinc</keyword>
<dbReference type="InterPro" id="IPR036388">
    <property type="entry name" value="WH-like_DNA-bd_sf"/>
</dbReference>
<dbReference type="GO" id="GO:1900376">
    <property type="term" value="P:regulation of secondary metabolite biosynthetic process"/>
    <property type="evidence" value="ECO:0007669"/>
    <property type="project" value="TreeGrafter"/>
</dbReference>
<dbReference type="Proteomes" id="UP000033684">
    <property type="component" value="Unassembled WGS sequence"/>
</dbReference>
<dbReference type="InterPro" id="IPR036390">
    <property type="entry name" value="WH_DNA-bd_sf"/>
</dbReference>
<feature type="binding site" evidence="1">
    <location>
        <position position="111"/>
    </location>
    <ligand>
        <name>Zn(2+)</name>
        <dbReference type="ChEBI" id="CHEBI:29105"/>
    </ligand>
</feature>
<evidence type="ECO:0000256" key="1">
    <source>
        <dbReference type="PIRSR" id="PIRSR602481-1"/>
    </source>
</evidence>
<dbReference type="AlphaFoldDB" id="A0A0F3IPE8"/>
<name>A0A0F3IPE8_9GAMM</name>
<comment type="cofactor">
    <cofactor evidence="1">
        <name>Zn(2+)</name>
        <dbReference type="ChEBI" id="CHEBI:29105"/>
    </cofactor>
    <text evidence="1">Binds 1 zinc ion per subunit.</text>
</comment>
<evidence type="ECO:0008006" key="4">
    <source>
        <dbReference type="Google" id="ProtNLM"/>
    </source>
</evidence>
<organism evidence="2 3">
    <name type="scientific">Methylocucumis oryzae</name>
    <dbReference type="NCBI Taxonomy" id="1632867"/>
    <lineage>
        <taxon>Bacteria</taxon>
        <taxon>Pseudomonadati</taxon>
        <taxon>Pseudomonadota</taxon>
        <taxon>Gammaproteobacteria</taxon>
        <taxon>Methylococcales</taxon>
        <taxon>Methylococcaceae</taxon>
        <taxon>Methylocucumis</taxon>
    </lineage>
</organism>
<dbReference type="PATRIC" id="fig|1632867.3.peg.4001"/>
<dbReference type="EMBL" id="LAJX01000035">
    <property type="protein sequence ID" value="KJV07474.1"/>
    <property type="molecule type" value="Genomic_DNA"/>
</dbReference>
<dbReference type="GO" id="GO:0000976">
    <property type="term" value="F:transcription cis-regulatory region binding"/>
    <property type="evidence" value="ECO:0007669"/>
    <property type="project" value="TreeGrafter"/>
</dbReference>
<evidence type="ECO:0000313" key="3">
    <source>
        <dbReference type="Proteomes" id="UP000033684"/>
    </source>
</evidence>
<comment type="caution">
    <text evidence="2">The sequence shown here is derived from an EMBL/GenBank/DDBJ whole genome shotgun (WGS) entry which is preliminary data.</text>
</comment>
<keyword evidence="1" id="KW-0479">Metal-binding</keyword>
<keyword evidence="3" id="KW-1185">Reference proteome</keyword>
<proteinExistence type="predicted"/>
<gene>
    <name evidence="2" type="ORF">VZ94_04485</name>
</gene>
<reference evidence="3" key="1">
    <citation type="submission" date="2015-03" db="EMBL/GenBank/DDBJ databases">
        <title>Draft genome sequence of a novel methanotroph (Sn10-6) isolated from flooded ricefield rhizosphere in India.</title>
        <authorList>
            <person name="Pandit P.S."/>
            <person name="Pore S.D."/>
            <person name="Arora P."/>
            <person name="Kapse N.G."/>
            <person name="Dhakephalkar P.K."/>
            <person name="Rahalkar M.C."/>
        </authorList>
    </citation>
    <scope>NUCLEOTIDE SEQUENCE [LARGE SCALE GENOMIC DNA]</scope>
    <source>
        <strain evidence="3">Sn10-6</strain>
    </source>
</reference>
<reference evidence="2 3" key="2">
    <citation type="journal article" date="2016" name="Microb. Ecol.">
        <title>Genome Characteristics of a Novel Type I Methanotroph (Sn10-6) Isolated from a Flooded Indian Rice Field.</title>
        <authorList>
            <person name="Rahalkar M.C."/>
            <person name="Pandit P.S."/>
            <person name="Dhakephalkar P.K."/>
            <person name="Pore S."/>
            <person name="Arora P."/>
            <person name="Kapse N."/>
        </authorList>
    </citation>
    <scope>NUCLEOTIDE SEQUENCE [LARGE SCALE GENOMIC DNA]</scope>
    <source>
        <strain evidence="2 3">Sn10-6</strain>
    </source>
</reference>
<dbReference type="GO" id="GO:0045892">
    <property type="term" value="P:negative regulation of DNA-templated transcription"/>
    <property type="evidence" value="ECO:0007669"/>
    <property type="project" value="TreeGrafter"/>
</dbReference>
<dbReference type="Gene3D" id="1.10.10.10">
    <property type="entry name" value="Winged helix-like DNA-binding domain superfamily/Winged helix DNA-binding domain"/>
    <property type="match status" value="1"/>
</dbReference>
<dbReference type="PANTHER" id="PTHR33202">
    <property type="entry name" value="ZINC UPTAKE REGULATION PROTEIN"/>
    <property type="match status" value="1"/>
</dbReference>
<sequence>MTNSGQLNSNKVTQRIWSDKLKEHGLRTTKAALNVLEVLDSVNTPYSHDDLAQLINLRSNGKIIIDRVTLYRILDRLVHSGMVRKIQGADRTWRFMLNNHSISGYFECDNCHTFVALPEDPDIPKLLHTINQRLLTQGIHSSELAVTAHGICHDCDATHNHTL</sequence>
<dbReference type="SUPFAM" id="SSF46785">
    <property type="entry name" value="Winged helix' DNA-binding domain"/>
    <property type="match status" value="1"/>
</dbReference>
<dbReference type="InterPro" id="IPR002481">
    <property type="entry name" value="FUR"/>
</dbReference>
<feature type="binding site" evidence="1">
    <location>
        <position position="152"/>
    </location>
    <ligand>
        <name>Zn(2+)</name>
        <dbReference type="ChEBI" id="CHEBI:29105"/>
    </ligand>
</feature>
<feature type="binding site" evidence="1">
    <location>
        <position position="155"/>
    </location>
    <ligand>
        <name>Zn(2+)</name>
        <dbReference type="ChEBI" id="CHEBI:29105"/>
    </ligand>
</feature>
<dbReference type="PANTHER" id="PTHR33202:SF7">
    <property type="entry name" value="FERRIC UPTAKE REGULATION PROTEIN"/>
    <property type="match status" value="1"/>
</dbReference>
<dbReference type="GO" id="GO:0008270">
    <property type="term" value="F:zinc ion binding"/>
    <property type="evidence" value="ECO:0007669"/>
    <property type="project" value="TreeGrafter"/>
</dbReference>
<dbReference type="Pfam" id="PF01475">
    <property type="entry name" value="FUR"/>
    <property type="match status" value="1"/>
</dbReference>